<evidence type="ECO:0000259" key="2">
    <source>
        <dbReference type="SMART" id="SM00226"/>
    </source>
</evidence>
<dbReference type="PANTHER" id="PTHR43428:SF1">
    <property type="entry name" value="ARSENATE REDUCTASE"/>
    <property type="match status" value="1"/>
</dbReference>
<dbReference type="Gene3D" id="3.40.50.2300">
    <property type="match status" value="1"/>
</dbReference>
<dbReference type="Proteomes" id="UP000272015">
    <property type="component" value="Unassembled WGS sequence"/>
</dbReference>
<gene>
    <name evidence="3" type="ORF">D6T64_20390</name>
</gene>
<proteinExistence type="predicted"/>
<dbReference type="InterPro" id="IPR023485">
    <property type="entry name" value="Ptyr_pPase"/>
</dbReference>
<comment type="caution">
    <text evidence="3">The sequence shown here is derived from an EMBL/GenBank/DDBJ whole genome shotgun (WGS) entry which is preliminary data.</text>
</comment>
<dbReference type="GO" id="GO:0046685">
    <property type="term" value="P:response to arsenic-containing substance"/>
    <property type="evidence" value="ECO:0007669"/>
    <property type="project" value="UniProtKB-KW"/>
</dbReference>
<feature type="domain" description="Phosphotyrosine protein phosphatase I" evidence="2">
    <location>
        <begin position="88"/>
        <end position="213"/>
    </location>
</feature>
<dbReference type="Gene3D" id="1.10.8.1060">
    <property type="entry name" value="Corynebacterium glutamicum thioredoxin-dependent arsenate reductase, N-terminal domain"/>
    <property type="match status" value="1"/>
</dbReference>
<keyword evidence="1" id="KW-0059">Arsenical resistance</keyword>
<dbReference type="Pfam" id="PF01451">
    <property type="entry name" value="LMWPc"/>
    <property type="match status" value="1"/>
</dbReference>
<keyword evidence="4" id="KW-1185">Reference proteome</keyword>
<dbReference type="SMART" id="SM00226">
    <property type="entry name" value="LMWPc"/>
    <property type="match status" value="1"/>
</dbReference>
<dbReference type="RefSeq" id="WP_119976491.1">
    <property type="nucleotide sequence ID" value="NZ_JBHSQA010000004.1"/>
</dbReference>
<organism evidence="3 4">
    <name type="scientific">Cryobacterium melibiosiphilum</name>
    <dbReference type="NCBI Taxonomy" id="995039"/>
    <lineage>
        <taxon>Bacteria</taxon>
        <taxon>Bacillati</taxon>
        <taxon>Actinomycetota</taxon>
        <taxon>Actinomycetes</taxon>
        <taxon>Micrococcales</taxon>
        <taxon>Microbacteriaceae</taxon>
        <taxon>Cryobacterium</taxon>
    </lineage>
</organism>
<reference evidence="3 4" key="1">
    <citation type="submission" date="2018-09" db="EMBL/GenBank/DDBJ databases">
        <title>Novel species of Cryobacterium.</title>
        <authorList>
            <person name="Liu Q."/>
            <person name="Xin Y.-H."/>
        </authorList>
    </citation>
    <scope>NUCLEOTIDE SEQUENCE [LARGE SCALE GENOMIC DNA]</scope>
    <source>
        <strain evidence="3 4">Hh39</strain>
    </source>
</reference>
<dbReference type="InterPro" id="IPR048716">
    <property type="entry name" value="Phosphatase-like_N"/>
</dbReference>
<evidence type="ECO:0000256" key="1">
    <source>
        <dbReference type="ARBA" id="ARBA00022849"/>
    </source>
</evidence>
<evidence type="ECO:0000313" key="4">
    <source>
        <dbReference type="Proteomes" id="UP000272015"/>
    </source>
</evidence>
<dbReference type="SUPFAM" id="SSF52788">
    <property type="entry name" value="Phosphotyrosine protein phosphatases I"/>
    <property type="match status" value="1"/>
</dbReference>
<dbReference type="AlphaFoldDB" id="A0A3A5M8I6"/>
<accession>A0A3A5M8I6</accession>
<dbReference type="PANTHER" id="PTHR43428">
    <property type="entry name" value="ARSENATE REDUCTASE"/>
    <property type="match status" value="1"/>
</dbReference>
<dbReference type="Pfam" id="PF21234">
    <property type="entry name" value="Phosphatase-like_N"/>
    <property type="match status" value="1"/>
</dbReference>
<sequence length="229" mass="24287">MTDFSTRRALPGLSFPEESLKRLAHDLTSRFDGVFAGETVERYVLESYTALLRTSRVKAHLTSRTAHFAGERLTALAQATGAVASPVPEVLFVCVQNAGRSQMAAVFANALSGGAVHVRSAGSTPSTELNPSVVAAMTELGLSMDESFPKPLTDDVVQAADVVVTMGCGDACPIYPGKRYVDWNLVDPGELPLDEVRAIRDQIRGKVTDMLAGLGVDPIDLPTVPTSAA</sequence>
<dbReference type="OrthoDB" id="9799372at2"/>
<dbReference type="EMBL" id="QZVS01000096">
    <property type="protein sequence ID" value="RJT85270.1"/>
    <property type="molecule type" value="Genomic_DNA"/>
</dbReference>
<dbReference type="InterPro" id="IPR036196">
    <property type="entry name" value="Ptyr_pPase_sf"/>
</dbReference>
<evidence type="ECO:0000313" key="3">
    <source>
        <dbReference type="EMBL" id="RJT85270.1"/>
    </source>
</evidence>
<protein>
    <submittedName>
        <fullName evidence="3">Arsenate reductase ArsC</fullName>
    </submittedName>
</protein>
<name>A0A3A5M8I6_9MICO</name>